<dbReference type="SMART" id="SM00490">
    <property type="entry name" value="HELICc"/>
    <property type="match status" value="1"/>
</dbReference>
<comment type="cofactor">
    <cofactor evidence="2">
        <name>Zn(2+)</name>
        <dbReference type="ChEBI" id="CHEBI:29105"/>
    </cofactor>
</comment>
<evidence type="ECO:0000256" key="6">
    <source>
        <dbReference type="ARBA" id="ARBA00022763"/>
    </source>
</evidence>
<evidence type="ECO:0000256" key="14">
    <source>
        <dbReference type="ARBA" id="ARBA00023235"/>
    </source>
</evidence>
<feature type="domain" description="HRDC" evidence="17">
    <location>
        <begin position="513"/>
        <end position="593"/>
    </location>
</feature>
<dbReference type="InterPro" id="IPR029491">
    <property type="entry name" value="Helicase_HTH"/>
</dbReference>
<feature type="domain" description="Helicase ATP-binding" evidence="18">
    <location>
        <begin position="25"/>
        <end position="194"/>
    </location>
</feature>
<dbReference type="InterPro" id="IPR032284">
    <property type="entry name" value="RecQ_Zn-bd"/>
</dbReference>
<keyword evidence="14" id="KW-0413">Isomerase</keyword>
<dbReference type="Pfam" id="PF00271">
    <property type="entry name" value="Helicase_C"/>
    <property type="match status" value="1"/>
</dbReference>
<protein>
    <recommendedName>
        <fullName evidence="16">DNA helicase RecQ</fullName>
        <ecNumber evidence="16">5.6.2.4</ecNumber>
    </recommendedName>
</protein>
<accession>A0ABU3P003</accession>
<evidence type="ECO:0000259" key="17">
    <source>
        <dbReference type="PROSITE" id="PS50967"/>
    </source>
</evidence>
<evidence type="ECO:0000256" key="5">
    <source>
        <dbReference type="ARBA" id="ARBA00022741"/>
    </source>
</evidence>
<dbReference type="PROSITE" id="PS50967">
    <property type="entry name" value="HRDC"/>
    <property type="match status" value="1"/>
</dbReference>
<dbReference type="PROSITE" id="PS51192">
    <property type="entry name" value="HELICASE_ATP_BIND_1"/>
    <property type="match status" value="1"/>
</dbReference>
<gene>
    <name evidence="20" type="primary">recQ</name>
    <name evidence="20" type="ORF">Q4T40_14100</name>
</gene>
<dbReference type="Gene3D" id="1.10.150.80">
    <property type="entry name" value="HRDC domain"/>
    <property type="match status" value="1"/>
</dbReference>
<evidence type="ECO:0000313" key="21">
    <source>
        <dbReference type="Proteomes" id="UP001254848"/>
    </source>
</evidence>
<dbReference type="NCBIfam" id="TIGR01389">
    <property type="entry name" value="recQ"/>
    <property type="match status" value="1"/>
</dbReference>
<organism evidence="20 21">
    <name type="scientific">Anaeroselena agilis</name>
    <dbReference type="NCBI Taxonomy" id="3063788"/>
    <lineage>
        <taxon>Bacteria</taxon>
        <taxon>Bacillati</taxon>
        <taxon>Bacillota</taxon>
        <taxon>Negativicutes</taxon>
        <taxon>Acetonemataceae</taxon>
        <taxon>Anaeroselena</taxon>
    </lineage>
</organism>
<dbReference type="RefSeq" id="WP_413780861.1">
    <property type="nucleotide sequence ID" value="NZ_JAUOZS010000001.1"/>
</dbReference>
<evidence type="ECO:0000259" key="18">
    <source>
        <dbReference type="PROSITE" id="PS51192"/>
    </source>
</evidence>
<proteinExistence type="inferred from homology"/>
<evidence type="ECO:0000256" key="3">
    <source>
        <dbReference type="ARBA" id="ARBA00005446"/>
    </source>
</evidence>
<dbReference type="GO" id="GO:0016787">
    <property type="term" value="F:hydrolase activity"/>
    <property type="evidence" value="ECO:0007669"/>
    <property type="project" value="UniProtKB-KW"/>
</dbReference>
<evidence type="ECO:0000256" key="16">
    <source>
        <dbReference type="NCBIfam" id="TIGR01389"/>
    </source>
</evidence>
<evidence type="ECO:0000256" key="10">
    <source>
        <dbReference type="ARBA" id="ARBA00022840"/>
    </source>
</evidence>
<keyword evidence="8 20" id="KW-0347">Helicase</keyword>
<dbReference type="CDD" id="cd18794">
    <property type="entry name" value="SF2_C_RecQ"/>
    <property type="match status" value="1"/>
</dbReference>
<dbReference type="Gene3D" id="3.40.50.300">
    <property type="entry name" value="P-loop containing nucleotide triphosphate hydrolases"/>
    <property type="match status" value="2"/>
</dbReference>
<dbReference type="SMART" id="SM00956">
    <property type="entry name" value="RQC"/>
    <property type="match status" value="1"/>
</dbReference>
<dbReference type="Pfam" id="PF00570">
    <property type="entry name" value="HRDC"/>
    <property type="match status" value="1"/>
</dbReference>
<dbReference type="InterPro" id="IPR014001">
    <property type="entry name" value="Helicase_ATP-bd"/>
</dbReference>
<dbReference type="SMART" id="SM00487">
    <property type="entry name" value="DEXDc"/>
    <property type="match status" value="1"/>
</dbReference>
<sequence length="711" mass="78957">MQKARDLLRKYYGYADFRPGQAEIIGSLIKGTDTLAVMPTGAGKSLCYQLPALMLPGTAIVISPLISLMKDQIDALHGVGIPATYINSSLTTAEVNERLYNTRSGRYKLLYVAPERLESEYFQEAIQALAISLLAIDEAHCISQWGHDFRPSYRAIGPFIDRLANRPVIGAFTATATATVKQDIIALLGLKRPDTYYTGVDRANLLFAVGRGENKKEFVLKYVAANKDKAGIIYAATRKEVDNLYIVLRKAGWPVGKYHAGLGDDERRKSQEAFIRDDINIMVATNAFGMGIDKPDVRYVIHYNMPRNMESYYQEAGRAGRDGEPGECILLFGAQDIMLQKFLIEQSVLDSERKAGEFAKLKSMVDYCHTPACLRRYILEYFGETAAAEECGHCGNCNDGNELVDITVEAQKVLSCIVRLRERYGINLIADVLKGAKNKKVRQLGVEELSVYGILKEYGLQELKDLINRLIATGYLCLTESEYPVVKVTGQGAAVLKDEAKVWQKTPKRPQTVTKDNSLFQLLRELRKSIADRIGVPPYVVFADSTLREMCEHCPADREALRSIKGVGETKLVRYGDDFLRVIQQYSAAHNRALRPAPTAPPASDDNGDDTPSHVVTLGLYQAGHSLAAIAAQRKLKLLTVQDHLMRCGVEGYAIDWSPLIPARYEALILAKIDELGAAKLKPLKEALPDEVDYAAIKATICKHRKNLIQS</sequence>
<dbReference type="InterPro" id="IPR036388">
    <property type="entry name" value="WH-like_DNA-bd_sf"/>
</dbReference>
<keyword evidence="5" id="KW-0547">Nucleotide-binding</keyword>
<dbReference type="Pfam" id="PF09382">
    <property type="entry name" value="RQC"/>
    <property type="match status" value="1"/>
</dbReference>
<dbReference type="SUPFAM" id="SSF47819">
    <property type="entry name" value="HRDC-like"/>
    <property type="match status" value="1"/>
</dbReference>
<reference evidence="20 21" key="1">
    <citation type="submission" date="2023-07" db="EMBL/GenBank/DDBJ databases">
        <title>The novel representative of Negativicutes class, Anaeroselena agilis gen. nov. sp. nov.</title>
        <authorList>
            <person name="Prokofeva M.I."/>
            <person name="Elcheninov A.G."/>
            <person name="Klyukina A."/>
            <person name="Kublanov I.V."/>
            <person name="Frolov E.N."/>
            <person name="Podosokorskaya O.A."/>
        </authorList>
    </citation>
    <scope>NUCLEOTIDE SEQUENCE [LARGE SCALE GENOMIC DNA]</scope>
    <source>
        <strain evidence="20 21">4137-cl</strain>
    </source>
</reference>
<dbReference type="Proteomes" id="UP001254848">
    <property type="component" value="Unassembled WGS sequence"/>
</dbReference>
<dbReference type="GO" id="GO:0003678">
    <property type="term" value="F:DNA helicase activity"/>
    <property type="evidence" value="ECO:0007669"/>
    <property type="project" value="UniProtKB-EC"/>
</dbReference>
<dbReference type="InterPro" id="IPR036390">
    <property type="entry name" value="WH_DNA-bd_sf"/>
</dbReference>
<comment type="cofactor">
    <cofactor evidence="1">
        <name>Mg(2+)</name>
        <dbReference type="ChEBI" id="CHEBI:18420"/>
    </cofactor>
</comment>
<feature type="domain" description="Helicase C-terminal" evidence="19">
    <location>
        <begin position="214"/>
        <end position="365"/>
    </location>
</feature>
<evidence type="ECO:0000313" key="20">
    <source>
        <dbReference type="EMBL" id="MDT8902378.1"/>
    </source>
</evidence>
<dbReference type="NCBIfam" id="TIGR00614">
    <property type="entry name" value="recQ_fam"/>
    <property type="match status" value="1"/>
</dbReference>
<dbReference type="PANTHER" id="PTHR13710:SF105">
    <property type="entry name" value="ATP-DEPENDENT DNA HELICASE Q1"/>
    <property type="match status" value="1"/>
</dbReference>
<dbReference type="InterPro" id="IPR044876">
    <property type="entry name" value="HRDC_dom_sf"/>
</dbReference>
<keyword evidence="9" id="KW-0862">Zinc</keyword>
<dbReference type="InterPro" id="IPR011545">
    <property type="entry name" value="DEAD/DEAH_box_helicase_dom"/>
</dbReference>
<keyword evidence="12" id="KW-0233">DNA recombination</keyword>
<dbReference type="EMBL" id="JAUOZS010000001">
    <property type="protein sequence ID" value="MDT8902378.1"/>
    <property type="molecule type" value="Genomic_DNA"/>
</dbReference>
<name>A0ABU3P003_9FIRM</name>
<dbReference type="InterPro" id="IPR010997">
    <property type="entry name" value="HRDC-like_sf"/>
</dbReference>
<evidence type="ECO:0000256" key="8">
    <source>
        <dbReference type="ARBA" id="ARBA00022806"/>
    </source>
</evidence>
<evidence type="ECO:0000256" key="2">
    <source>
        <dbReference type="ARBA" id="ARBA00001947"/>
    </source>
</evidence>
<dbReference type="InterPro" id="IPR004589">
    <property type="entry name" value="DNA_helicase_ATP-dep_RecQ"/>
</dbReference>
<evidence type="ECO:0000256" key="12">
    <source>
        <dbReference type="ARBA" id="ARBA00023172"/>
    </source>
</evidence>
<dbReference type="SMART" id="SM00341">
    <property type="entry name" value="HRDC"/>
    <property type="match status" value="1"/>
</dbReference>
<dbReference type="InterPro" id="IPR001650">
    <property type="entry name" value="Helicase_C-like"/>
</dbReference>
<dbReference type="SUPFAM" id="SSF46785">
    <property type="entry name" value="Winged helix' DNA-binding domain"/>
    <property type="match status" value="1"/>
</dbReference>
<evidence type="ECO:0000256" key="13">
    <source>
        <dbReference type="ARBA" id="ARBA00023204"/>
    </source>
</evidence>
<keyword evidence="10" id="KW-0067">ATP-binding</keyword>
<evidence type="ECO:0000256" key="7">
    <source>
        <dbReference type="ARBA" id="ARBA00022801"/>
    </source>
</evidence>
<dbReference type="PROSITE" id="PS51194">
    <property type="entry name" value="HELICASE_CTER"/>
    <property type="match status" value="1"/>
</dbReference>
<dbReference type="PANTHER" id="PTHR13710">
    <property type="entry name" value="DNA HELICASE RECQ FAMILY MEMBER"/>
    <property type="match status" value="1"/>
</dbReference>
<comment type="catalytic activity">
    <reaction evidence="15">
        <text>Couples ATP hydrolysis with the unwinding of duplex DNA by translocating in the 3'-5' direction.</text>
        <dbReference type="EC" id="5.6.2.4"/>
    </reaction>
</comment>
<evidence type="ECO:0000256" key="4">
    <source>
        <dbReference type="ARBA" id="ARBA00022723"/>
    </source>
</evidence>
<evidence type="ECO:0000256" key="9">
    <source>
        <dbReference type="ARBA" id="ARBA00022833"/>
    </source>
</evidence>
<dbReference type="InterPro" id="IPR006293">
    <property type="entry name" value="DNA_helicase_ATP-dep_RecQ_bac"/>
</dbReference>
<dbReference type="Pfam" id="PF16124">
    <property type="entry name" value="RecQ_Zn_bind"/>
    <property type="match status" value="1"/>
</dbReference>
<comment type="caution">
    <text evidence="20">The sequence shown here is derived from an EMBL/GenBank/DDBJ whole genome shotgun (WGS) entry which is preliminary data.</text>
</comment>
<dbReference type="InterPro" id="IPR027417">
    <property type="entry name" value="P-loop_NTPase"/>
</dbReference>
<dbReference type="InterPro" id="IPR018982">
    <property type="entry name" value="RQC_domain"/>
</dbReference>
<keyword evidence="7 20" id="KW-0378">Hydrolase</keyword>
<dbReference type="CDD" id="cd17920">
    <property type="entry name" value="DEXHc_RecQ"/>
    <property type="match status" value="1"/>
</dbReference>
<keyword evidence="4" id="KW-0479">Metal-binding</keyword>
<keyword evidence="11" id="KW-0238">DNA-binding</keyword>
<evidence type="ECO:0000256" key="11">
    <source>
        <dbReference type="ARBA" id="ARBA00023125"/>
    </source>
</evidence>
<dbReference type="Pfam" id="PF00270">
    <property type="entry name" value="DEAD"/>
    <property type="match status" value="1"/>
</dbReference>
<evidence type="ECO:0000259" key="19">
    <source>
        <dbReference type="PROSITE" id="PS51194"/>
    </source>
</evidence>
<dbReference type="Gene3D" id="1.10.10.10">
    <property type="entry name" value="Winged helix-like DNA-binding domain superfamily/Winged helix DNA-binding domain"/>
    <property type="match status" value="1"/>
</dbReference>
<dbReference type="InterPro" id="IPR002121">
    <property type="entry name" value="HRDC_dom"/>
</dbReference>
<comment type="similarity">
    <text evidence="3">Belongs to the helicase family. RecQ subfamily.</text>
</comment>
<dbReference type="Pfam" id="PF14493">
    <property type="entry name" value="HTH_40"/>
    <property type="match status" value="1"/>
</dbReference>
<evidence type="ECO:0000256" key="15">
    <source>
        <dbReference type="ARBA" id="ARBA00034617"/>
    </source>
</evidence>
<dbReference type="EC" id="5.6.2.4" evidence="16"/>
<keyword evidence="6" id="KW-0227">DNA damage</keyword>
<dbReference type="SUPFAM" id="SSF52540">
    <property type="entry name" value="P-loop containing nucleoside triphosphate hydrolases"/>
    <property type="match status" value="1"/>
</dbReference>
<keyword evidence="21" id="KW-1185">Reference proteome</keyword>
<evidence type="ECO:0000256" key="1">
    <source>
        <dbReference type="ARBA" id="ARBA00001946"/>
    </source>
</evidence>
<keyword evidence="13" id="KW-0234">DNA repair</keyword>